<dbReference type="PANTHER" id="PTHR30457:SF16">
    <property type="entry name" value="SURVIVAL PROTEIN SURE-LIKE PHOSPHATASE_NUCLEOTIDASE DOMAIN-CONTAINING PROTEIN"/>
    <property type="match status" value="1"/>
</dbReference>
<comment type="similarity">
    <text evidence="1">Belongs to the SurE nucleotidase family.</text>
</comment>
<organism evidence="5 6">
    <name type="scientific">Rhamnella rubrinervis</name>
    <dbReference type="NCBI Taxonomy" id="2594499"/>
    <lineage>
        <taxon>Eukaryota</taxon>
        <taxon>Viridiplantae</taxon>
        <taxon>Streptophyta</taxon>
        <taxon>Embryophyta</taxon>
        <taxon>Tracheophyta</taxon>
        <taxon>Spermatophyta</taxon>
        <taxon>Magnoliopsida</taxon>
        <taxon>eudicotyledons</taxon>
        <taxon>Gunneridae</taxon>
        <taxon>Pentapetalae</taxon>
        <taxon>rosids</taxon>
        <taxon>fabids</taxon>
        <taxon>Rosales</taxon>
        <taxon>Rhamnaceae</taxon>
        <taxon>rhamnoid group</taxon>
        <taxon>Rhamneae</taxon>
        <taxon>Rhamnella</taxon>
    </lineage>
</organism>
<keyword evidence="3" id="KW-0378">Hydrolase</keyword>
<dbReference type="GO" id="GO:0046872">
    <property type="term" value="F:metal ion binding"/>
    <property type="evidence" value="ECO:0007669"/>
    <property type="project" value="UniProtKB-KW"/>
</dbReference>
<dbReference type="GO" id="GO:0008252">
    <property type="term" value="F:nucleotidase activity"/>
    <property type="evidence" value="ECO:0007669"/>
    <property type="project" value="InterPro"/>
</dbReference>
<evidence type="ECO:0000256" key="1">
    <source>
        <dbReference type="ARBA" id="ARBA00011062"/>
    </source>
</evidence>
<dbReference type="Pfam" id="PF01975">
    <property type="entry name" value="SurE"/>
    <property type="match status" value="1"/>
</dbReference>
<dbReference type="PANTHER" id="PTHR30457">
    <property type="entry name" value="5'-NUCLEOTIDASE SURE"/>
    <property type="match status" value="1"/>
</dbReference>
<dbReference type="Proteomes" id="UP000796880">
    <property type="component" value="Unassembled WGS sequence"/>
</dbReference>
<evidence type="ECO:0000313" key="5">
    <source>
        <dbReference type="EMBL" id="KAF3439621.1"/>
    </source>
</evidence>
<reference evidence="5" key="1">
    <citation type="submission" date="2020-03" db="EMBL/GenBank/DDBJ databases">
        <title>A high-quality chromosome-level genome assembly of a woody plant with both climbing and erect habits, Rhamnella rubrinervis.</title>
        <authorList>
            <person name="Lu Z."/>
            <person name="Yang Y."/>
            <person name="Zhu X."/>
            <person name="Sun Y."/>
        </authorList>
    </citation>
    <scope>NUCLEOTIDE SEQUENCE</scope>
    <source>
        <strain evidence="5">BYM</strain>
        <tissue evidence="5">Leaf</tissue>
    </source>
</reference>
<dbReference type="InterPro" id="IPR030048">
    <property type="entry name" value="SurE"/>
</dbReference>
<dbReference type="InterPro" id="IPR036523">
    <property type="entry name" value="SurE-like_sf"/>
</dbReference>
<keyword evidence="2" id="KW-0479">Metal-binding</keyword>
<gene>
    <name evidence="5" type="ORF">FNV43_RR17899</name>
</gene>
<evidence type="ECO:0000256" key="2">
    <source>
        <dbReference type="ARBA" id="ARBA00022723"/>
    </source>
</evidence>
<dbReference type="InterPro" id="IPR002828">
    <property type="entry name" value="SurE-like_Pase/nucleotidase"/>
</dbReference>
<proteinExistence type="inferred from homology"/>
<keyword evidence="6" id="KW-1185">Reference proteome</keyword>
<protein>
    <recommendedName>
        <fullName evidence="4">Survival protein SurE-like phosphatase/nucleotidase domain-containing protein</fullName>
    </recommendedName>
</protein>
<evidence type="ECO:0000259" key="4">
    <source>
        <dbReference type="Pfam" id="PF01975"/>
    </source>
</evidence>
<accession>A0A8K0E3H7</accession>
<sequence>MTTSVKNNFMPPSLISNLQRVLATRNDGAEQQSHHHVADSTKLSSLSAPPPCASLSSCSDIEVGNKDGECVKPIVLVTNAEGIETPGLTFLVEALVLDARLDVCVCTPQLPALVISGINRGSSSGHNMFYSGAIAGARETLICGVPSMCISLNWKKDVSCESNIKDAVRVCLPLIHAAVNDLQKGVFPKSCLLNIEIPSCPLANKGFKMTRQSLWRSSLSWQAVSAIKPSSASHFMSNQQSLGIKLAQLSRDASAAGAARRLNSHRKNVEIESIGIAGKLSSQQTVKKYFRLEILEKERDNVDEDLDIRALEDGFVSITPLTISPTVQPEIQTSVSNWIADALTRDH</sequence>
<evidence type="ECO:0000256" key="3">
    <source>
        <dbReference type="ARBA" id="ARBA00022801"/>
    </source>
</evidence>
<dbReference type="Gene3D" id="3.40.1210.10">
    <property type="entry name" value="Survival protein SurE-like phosphatase/nucleotidase"/>
    <property type="match status" value="1"/>
</dbReference>
<dbReference type="OrthoDB" id="202825at2759"/>
<name>A0A8K0E3H7_9ROSA</name>
<dbReference type="EMBL" id="VOIH02000008">
    <property type="protein sequence ID" value="KAF3439621.1"/>
    <property type="molecule type" value="Genomic_DNA"/>
</dbReference>
<dbReference type="SUPFAM" id="SSF64167">
    <property type="entry name" value="SurE-like"/>
    <property type="match status" value="1"/>
</dbReference>
<evidence type="ECO:0000313" key="6">
    <source>
        <dbReference type="Proteomes" id="UP000796880"/>
    </source>
</evidence>
<feature type="domain" description="Survival protein SurE-like phosphatase/nucleotidase" evidence="4">
    <location>
        <begin position="111"/>
        <end position="216"/>
    </location>
</feature>
<comment type="caution">
    <text evidence="5">The sequence shown here is derived from an EMBL/GenBank/DDBJ whole genome shotgun (WGS) entry which is preliminary data.</text>
</comment>
<dbReference type="AlphaFoldDB" id="A0A8K0E3H7"/>